<dbReference type="EMBL" id="CM034393">
    <property type="protein sequence ID" value="KAJ0179740.1"/>
    <property type="molecule type" value="Genomic_DNA"/>
</dbReference>
<accession>A0ACC1D7E0</accession>
<reference evidence="1 2" key="1">
    <citation type="journal article" date="2021" name="Front. Genet.">
        <title>Chromosome-Level Genome Assembly Reveals Significant Gene Expansion in the Toll and IMD Signaling Pathways of Dendrolimus kikuchii.</title>
        <authorList>
            <person name="Zhou J."/>
            <person name="Wu P."/>
            <person name="Xiong Z."/>
            <person name="Liu N."/>
            <person name="Zhao N."/>
            <person name="Ji M."/>
            <person name="Qiu Y."/>
            <person name="Yang B."/>
        </authorList>
    </citation>
    <scope>NUCLEOTIDE SEQUENCE [LARGE SCALE GENOMIC DNA]</scope>
    <source>
        <strain evidence="1">Ann1</strain>
    </source>
</reference>
<comment type="caution">
    <text evidence="1">The sequence shown here is derived from an EMBL/GenBank/DDBJ whole genome shotgun (WGS) entry which is preliminary data.</text>
</comment>
<evidence type="ECO:0000313" key="2">
    <source>
        <dbReference type="Proteomes" id="UP000824533"/>
    </source>
</evidence>
<dbReference type="Proteomes" id="UP000824533">
    <property type="component" value="Linkage Group LG07"/>
</dbReference>
<proteinExistence type="predicted"/>
<keyword evidence="2" id="KW-1185">Reference proteome</keyword>
<evidence type="ECO:0000313" key="1">
    <source>
        <dbReference type="EMBL" id="KAJ0179740.1"/>
    </source>
</evidence>
<sequence length="211" mass="23785">MFWKAIFIVSLGVAALGEENKPTDYRIYLSSLFKVECQNNTNNKEKFDYFEETGDAFYNCLKNFMDLEAAKSEIEQAKTKDALDVVFKKYCENEAQMKTCVRNVLDGLAPCVNTTGQGQLDSAKKITDEFINFACYNDGDRIATFIAERGPACYISQINEVQECNSKLEDNTSNFISSPNLSTAEKCSRFDQFAPCIAITRATKYCKNSVI</sequence>
<name>A0ACC1D7E0_9NEOP</name>
<protein>
    <submittedName>
        <fullName evidence="1">Uncharacterized protein</fullName>
    </submittedName>
</protein>
<gene>
    <name evidence="1" type="ORF">K1T71_004331</name>
</gene>
<organism evidence="1 2">
    <name type="scientific">Dendrolimus kikuchii</name>
    <dbReference type="NCBI Taxonomy" id="765133"/>
    <lineage>
        <taxon>Eukaryota</taxon>
        <taxon>Metazoa</taxon>
        <taxon>Ecdysozoa</taxon>
        <taxon>Arthropoda</taxon>
        <taxon>Hexapoda</taxon>
        <taxon>Insecta</taxon>
        <taxon>Pterygota</taxon>
        <taxon>Neoptera</taxon>
        <taxon>Endopterygota</taxon>
        <taxon>Lepidoptera</taxon>
        <taxon>Glossata</taxon>
        <taxon>Ditrysia</taxon>
        <taxon>Bombycoidea</taxon>
        <taxon>Lasiocampidae</taxon>
        <taxon>Dendrolimus</taxon>
    </lineage>
</organism>